<evidence type="ECO:0000256" key="7">
    <source>
        <dbReference type="ARBA" id="ARBA00023316"/>
    </source>
</evidence>
<evidence type="ECO:0000256" key="2">
    <source>
        <dbReference type="ARBA" id="ARBA00008834"/>
    </source>
</evidence>
<evidence type="ECO:0000256" key="1">
    <source>
        <dbReference type="ARBA" id="ARBA00004191"/>
    </source>
</evidence>
<keyword evidence="3" id="KW-0134">Cell wall</keyword>
<dbReference type="PROSITE" id="PS00502">
    <property type="entry name" value="POLYGALACTURONASE"/>
    <property type="match status" value="1"/>
</dbReference>
<sequence>MKYGALSDGKSDSTKALYNAWSQACRSIKPSRVKIPKGKFLVGSIVLKGPCKGPINFNLQGDLVAPTDEDSNRVDHWITFRYIDQLTINGGGSFDGQGSSAWPYNNCDKDPNCSPLPISIRFDFVTNSRINHITSINSKNFHFNLFSCSNIAIQNVHIVAPKDSPNTDGIHIAMSNNIQILNSVIGTGDDCVSMGPGSKNINISYVQCGPGHGISIGSLGGTPNEEDVTGVHVTNCNMTNTMNGVRIKTWGQSYQSTVSHLVFDHINLNNVENPINIDQQYCPSKNCKAGNSRVKISDVRFSNIHGTTNTQIAVSLNCSEINPCQKIEMKDINIAYNGDGGPVKPACANAYGSSYGQIYVIKYNISDSTFKRFCPTFDPDSIHGVCDLTIFNMNSRYSFFIGPASQAIDADSVPRAALDIANVDVFRFRTHRNTVISGSYYRIRYMHDVRIRNMDSICVRAVIWSYYMDIINFDIVGGKYVKVKAFNKTWQLACQSTVPSTFMIPKGKFLVGPIILIGPCKDSINFNLQGDLIAHTDEASNSVEYWVTFRYVNQLTINGGGSLDGQGFSVWPHAPGKFPVSLRFDFVNNSDIDHITSINSKNFHFNIFASNNIKIDNVHIVAPGDSPNTDGIHIANTNIMHISNSVIATGDDCVSMGPGSKNINISNVQCGPGHGISIGSLGGGPDEEAVSGIHVTNCKITNTMNGVRIKSWAKPFKGTVTDIVFDHINLNNVSNAIVIDQQYCPAKNCPPGNSKVAISDVHFSNIQGTTTTQIAVYLNCSQSNPCQKIEMRNINIAYNGGGGPAKSACANAHGFAHGQQQPHPCLVA</sequence>
<dbReference type="InterPro" id="IPR000743">
    <property type="entry name" value="Glyco_hydro_28"/>
</dbReference>
<dbReference type="InterPro" id="IPR011050">
    <property type="entry name" value="Pectin_lyase_fold/virulence"/>
</dbReference>
<dbReference type="GO" id="GO:0005975">
    <property type="term" value="P:carbohydrate metabolic process"/>
    <property type="evidence" value="ECO:0007669"/>
    <property type="project" value="InterPro"/>
</dbReference>
<evidence type="ECO:0000256" key="8">
    <source>
        <dbReference type="PROSITE-ProRule" id="PRU10052"/>
    </source>
</evidence>
<evidence type="ECO:0000256" key="5">
    <source>
        <dbReference type="ARBA" id="ARBA00022801"/>
    </source>
</evidence>
<dbReference type="PANTHER" id="PTHR31375">
    <property type="match status" value="1"/>
</dbReference>
<dbReference type="FunFam" id="2.160.20.10:FF:000004">
    <property type="entry name" value="Pectin lyase-like superfamily protein"/>
    <property type="match status" value="2"/>
</dbReference>
<evidence type="ECO:0000256" key="3">
    <source>
        <dbReference type="ARBA" id="ARBA00022512"/>
    </source>
</evidence>
<dbReference type="GO" id="GO:0071555">
    <property type="term" value="P:cell wall organization"/>
    <property type="evidence" value="ECO:0007669"/>
    <property type="project" value="UniProtKB-KW"/>
</dbReference>
<accession>A0AAD9TQH3</accession>
<evidence type="ECO:0008006" key="12">
    <source>
        <dbReference type="Google" id="ProtNLM"/>
    </source>
</evidence>
<name>A0AAD9TQH3_9ROSI</name>
<keyword evidence="11" id="KW-1185">Reference proteome</keyword>
<dbReference type="SUPFAM" id="SSF51126">
    <property type="entry name" value="Pectin lyase-like"/>
    <property type="match status" value="2"/>
</dbReference>
<organism evidence="10 11">
    <name type="scientific">Dipteronia dyeriana</name>
    <dbReference type="NCBI Taxonomy" id="168575"/>
    <lineage>
        <taxon>Eukaryota</taxon>
        <taxon>Viridiplantae</taxon>
        <taxon>Streptophyta</taxon>
        <taxon>Embryophyta</taxon>
        <taxon>Tracheophyta</taxon>
        <taxon>Spermatophyta</taxon>
        <taxon>Magnoliopsida</taxon>
        <taxon>eudicotyledons</taxon>
        <taxon>Gunneridae</taxon>
        <taxon>Pentapetalae</taxon>
        <taxon>rosids</taxon>
        <taxon>malvids</taxon>
        <taxon>Sapindales</taxon>
        <taxon>Sapindaceae</taxon>
        <taxon>Hippocastanoideae</taxon>
        <taxon>Acereae</taxon>
        <taxon>Dipteronia</taxon>
    </lineage>
</organism>
<dbReference type="SMART" id="SM00710">
    <property type="entry name" value="PbH1"/>
    <property type="match status" value="11"/>
</dbReference>
<dbReference type="InterPro" id="IPR006626">
    <property type="entry name" value="PbH1"/>
</dbReference>
<dbReference type="Pfam" id="PF00295">
    <property type="entry name" value="Glyco_hydro_28"/>
    <property type="match status" value="2"/>
</dbReference>
<keyword evidence="4" id="KW-0964">Secreted</keyword>
<proteinExistence type="inferred from homology"/>
<dbReference type="Gene3D" id="2.160.20.10">
    <property type="entry name" value="Single-stranded right-handed beta-helix, Pectin lyase-like"/>
    <property type="match status" value="2"/>
</dbReference>
<keyword evidence="6 9" id="KW-0326">Glycosidase</keyword>
<evidence type="ECO:0000313" key="10">
    <source>
        <dbReference type="EMBL" id="KAK2639874.1"/>
    </source>
</evidence>
<feature type="active site" evidence="8">
    <location>
        <position position="674"/>
    </location>
</feature>
<comment type="similarity">
    <text evidence="2 9">Belongs to the glycosyl hydrolase 28 family.</text>
</comment>
<evidence type="ECO:0000256" key="4">
    <source>
        <dbReference type="ARBA" id="ARBA00022525"/>
    </source>
</evidence>
<reference evidence="10" key="1">
    <citation type="journal article" date="2023" name="Plant J.">
        <title>Genome sequences and population genomics provide insights into the demographic history, inbreeding, and mutation load of two 'living fossil' tree species of Dipteronia.</title>
        <authorList>
            <person name="Feng Y."/>
            <person name="Comes H.P."/>
            <person name="Chen J."/>
            <person name="Zhu S."/>
            <person name="Lu R."/>
            <person name="Zhang X."/>
            <person name="Li P."/>
            <person name="Qiu J."/>
            <person name="Olsen K.M."/>
            <person name="Qiu Y."/>
        </authorList>
    </citation>
    <scope>NUCLEOTIDE SEQUENCE</scope>
    <source>
        <strain evidence="10">KIB01</strain>
    </source>
</reference>
<comment type="subcellular location">
    <subcellularLocation>
        <location evidence="1">Secreted</location>
        <location evidence="1">Cell wall</location>
    </subcellularLocation>
</comment>
<comment type="caution">
    <text evidence="10">The sequence shown here is derived from an EMBL/GenBank/DDBJ whole genome shotgun (WGS) entry which is preliminary data.</text>
</comment>
<dbReference type="EMBL" id="JANJYI010000008">
    <property type="protein sequence ID" value="KAK2639874.1"/>
    <property type="molecule type" value="Genomic_DNA"/>
</dbReference>
<evidence type="ECO:0000256" key="6">
    <source>
        <dbReference type="ARBA" id="ARBA00023295"/>
    </source>
</evidence>
<dbReference type="AlphaFoldDB" id="A0AAD9TQH3"/>
<keyword evidence="5 9" id="KW-0378">Hydrolase</keyword>
<keyword evidence="7" id="KW-0961">Cell wall biogenesis/degradation</keyword>
<evidence type="ECO:0000313" key="11">
    <source>
        <dbReference type="Proteomes" id="UP001280121"/>
    </source>
</evidence>
<dbReference type="Proteomes" id="UP001280121">
    <property type="component" value="Unassembled WGS sequence"/>
</dbReference>
<protein>
    <recommendedName>
        <fullName evidence="12">Glycoside hydrolase family 28</fullName>
    </recommendedName>
</protein>
<dbReference type="InterPro" id="IPR012334">
    <property type="entry name" value="Pectin_lyas_fold"/>
</dbReference>
<gene>
    <name evidence="10" type="ORF">Ddye_027669</name>
</gene>
<dbReference type="GO" id="GO:0004650">
    <property type="term" value="F:polygalacturonase activity"/>
    <property type="evidence" value="ECO:0007669"/>
    <property type="project" value="InterPro"/>
</dbReference>
<evidence type="ECO:0000256" key="9">
    <source>
        <dbReference type="RuleBase" id="RU361169"/>
    </source>
</evidence>